<accession>A0ABU3TRP0</accession>
<keyword evidence="1" id="KW-0808">Transferase</keyword>
<name>A0ABU3TRP0_9BACT</name>
<evidence type="ECO:0000256" key="1">
    <source>
        <dbReference type="ARBA" id="ARBA00022679"/>
    </source>
</evidence>
<keyword evidence="4" id="KW-1185">Reference proteome</keyword>
<dbReference type="GO" id="GO:0032259">
    <property type="term" value="P:methylation"/>
    <property type="evidence" value="ECO:0007669"/>
    <property type="project" value="UniProtKB-KW"/>
</dbReference>
<evidence type="ECO:0000259" key="2">
    <source>
        <dbReference type="Pfam" id="PF13649"/>
    </source>
</evidence>
<evidence type="ECO:0000313" key="3">
    <source>
        <dbReference type="EMBL" id="MDU0808519.1"/>
    </source>
</evidence>
<dbReference type="PANTHER" id="PTHR43861:SF3">
    <property type="entry name" value="PUTATIVE (AFU_ORTHOLOGUE AFUA_2G14390)-RELATED"/>
    <property type="match status" value="1"/>
</dbReference>
<dbReference type="Gene3D" id="3.40.50.150">
    <property type="entry name" value="Vaccinia Virus protein VP39"/>
    <property type="match status" value="1"/>
</dbReference>
<dbReference type="Pfam" id="PF13649">
    <property type="entry name" value="Methyltransf_25"/>
    <property type="match status" value="1"/>
</dbReference>
<dbReference type="CDD" id="cd02440">
    <property type="entry name" value="AdoMet_MTases"/>
    <property type="match status" value="1"/>
</dbReference>
<dbReference type="Proteomes" id="UP001249959">
    <property type="component" value="Unassembled WGS sequence"/>
</dbReference>
<sequence>MKAMWDERYQSKEYQYGINPNDFFAEQIAQFPVGRILISAAGEGRDAVYAAKLGWEVYAFDLSEQGKSKAMKLARDQQVQLHYVCADALQVEFPFESFDLIMSTYFHTPPDVRTKVHAQFINWLKPGATLLIEGFNKRQLAYTSGGPKNIEWLFDPTLLASDFKSLAIQVNQEIQRTLNEGPLHQGLAEVIQFKGIKSK</sequence>
<dbReference type="PANTHER" id="PTHR43861">
    <property type="entry name" value="TRANS-ACONITATE 2-METHYLTRANSFERASE-RELATED"/>
    <property type="match status" value="1"/>
</dbReference>
<dbReference type="GO" id="GO:0008168">
    <property type="term" value="F:methyltransferase activity"/>
    <property type="evidence" value="ECO:0007669"/>
    <property type="project" value="UniProtKB-KW"/>
</dbReference>
<dbReference type="InterPro" id="IPR041698">
    <property type="entry name" value="Methyltransf_25"/>
</dbReference>
<gene>
    <name evidence="3" type="ORF">PQG45_05655</name>
</gene>
<evidence type="ECO:0000313" key="4">
    <source>
        <dbReference type="Proteomes" id="UP001249959"/>
    </source>
</evidence>
<feature type="domain" description="Methyltransferase" evidence="2">
    <location>
        <begin position="37"/>
        <end position="127"/>
    </location>
</feature>
<comment type="caution">
    <text evidence="3">The sequence shown here is derived from an EMBL/GenBank/DDBJ whole genome shotgun (WGS) entry which is preliminary data.</text>
</comment>
<organism evidence="3 4">
    <name type="scientific">Aquirufa regiilacus</name>
    <dbReference type="NCBI Taxonomy" id="3024868"/>
    <lineage>
        <taxon>Bacteria</taxon>
        <taxon>Pseudomonadati</taxon>
        <taxon>Bacteroidota</taxon>
        <taxon>Cytophagia</taxon>
        <taxon>Cytophagales</taxon>
        <taxon>Flectobacillaceae</taxon>
        <taxon>Aquirufa</taxon>
    </lineage>
</organism>
<proteinExistence type="predicted"/>
<keyword evidence="3" id="KW-0489">Methyltransferase</keyword>
<dbReference type="RefSeq" id="WP_315577491.1">
    <property type="nucleotide sequence ID" value="NZ_JARDXH010000008.1"/>
</dbReference>
<dbReference type="SUPFAM" id="SSF53335">
    <property type="entry name" value="S-adenosyl-L-methionine-dependent methyltransferases"/>
    <property type="match status" value="1"/>
</dbReference>
<reference evidence="3 4" key="1">
    <citation type="submission" date="2023-09" db="EMBL/GenBank/DDBJ databases">
        <title>Aquirufa genomes.</title>
        <authorList>
            <person name="Pitt A."/>
        </authorList>
    </citation>
    <scope>NUCLEOTIDE SEQUENCE [LARGE SCALE GENOMIC DNA]</scope>
    <source>
        <strain evidence="3 4">LEOWEIH-7C</strain>
    </source>
</reference>
<dbReference type="InterPro" id="IPR029063">
    <property type="entry name" value="SAM-dependent_MTases_sf"/>
</dbReference>
<dbReference type="EMBL" id="JAVNWW010000001">
    <property type="protein sequence ID" value="MDU0808519.1"/>
    <property type="molecule type" value="Genomic_DNA"/>
</dbReference>
<protein>
    <submittedName>
        <fullName evidence="3">Methyltransferase domain-containing protein</fullName>
    </submittedName>
</protein>